<dbReference type="OrthoDB" id="452374at2"/>
<dbReference type="PANTHER" id="PTHR35586:SF2">
    <property type="entry name" value="SLL1542 PROTEIN"/>
    <property type="match status" value="1"/>
</dbReference>
<dbReference type="InterPro" id="IPR022573">
    <property type="entry name" value="DUF2887"/>
</dbReference>
<dbReference type="EMBL" id="PQWO01000027">
    <property type="protein sequence ID" value="PZD70842.1"/>
    <property type="molecule type" value="Genomic_DNA"/>
</dbReference>
<evidence type="ECO:0000313" key="3">
    <source>
        <dbReference type="Proteomes" id="UP000248857"/>
    </source>
</evidence>
<name>A0A2W1JIE1_9CYAN</name>
<sequence>MKTDSIFYTIFKTDPGILFELLGQPSTLATGYEFRSVEIKQLAFRIDGLFLPRLDAPDQTVIFLENQFQPDPEFYHRFFGEIITYLKQYPSTADWQAVVIFPERKIEPDDAHLYRALLNSDQVYRLYLEDLADVTTDSIGIGLMQLIIADSVEAASKARSLLSRAKAQGRTDPQMPAIMELIETIVIYKFPQLERAEIERMLGLSDLKETKVYQEAVQEGQQKGRLEESQSLVLRQLTRRLGEIPPELRSQIEGLSLEQTEALGEALLDFTEQGDLVEWLEGNR</sequence>
<evidence type="ECO:0000313" key="2">
    <source>
        <dbReference type="EMBL" id="PZD70842.1"/>
    </source>
</evidence>
<dbReference type="Pfam" id="PF14261">
    <property type="entry name" value="DUF4351"/>
    <property type="match status" value="1"/>
</dbReference>
<protein>
    <recommendedName>
        <fullName evidence="1">DUF4351 domain-containing protein</fullName>
    </recommendedName>
</protein>
<gene>
    <name evidence="2" type="ORF">C1752_08984</name>
</gene>
<evidence type="ECO:0000259" key="1">
    <source>
        <dbReference type="Pfam" id="PF14261"/>
    </source>
</evidence>
<dbReference type="NCBIfam" id="TIGR01784">
    <property type="entry name" value="T_den_put_tspse"/>
    <property type="match status" value="1"/>
</dbReference>
<dbReference type="Proteomes" id="UP000248857">
    <property type="component" value="Unassembled WGS sequence"/>
</dbReference>
<dbReference type="InterPro" id="IPR025587">
    <property type="entry name" value="DUF4351"/>
</dbReference>
<comment type="caution">
    <text evidence="2">The sequence shown here is derived from an EMBL/GenBank/DDBJ whole genome shotgun (WGS) entry which is preliminary data.</text>
</comment>
<proteinExistence type="predicted"/>
<accession>A0A2W1JIE1</accession>
<keyword evidence="3" id="KW-1185">Reference proteome</keyword>
<dbReference type="Pfam" id="PF11103">
    <property type="entry name" value="DUF2887"/>
    <property type="match status" value="1"/>
</dbReference>
<reference evidence="2 3" key="1">
    <citation type="journal article" date="2018" name="Sci. Rep.">
        <title>A novel species of the marine cyanobacterium Acaryochloris with a unique pigment content and lifestyle.</title>
        <authorList>
            <person name="Partensky F."/>
            <person name="Six C."/>
            <person name="Ratin M."/>
            <person name="Garczarek L."/>
            <person name="Vaulot D."/>
            <person name="Probert I."/>
            <person name="Calteau A."/>
            <person name="Gourvil P."/>
            <person name="Marie D."/>
            <person name="Grebert T."/>
            <person name="Bouchier C."/>
            <person name="Le Panse S."/>
            <person name="Gachenot M."/>
            <person name="Rodriguez F."/>
            <person name="Garrido J.L."/>
        </authorList>
    </citation>
    <scope>NUCLEOTIDE SEQUENCE [LARGE SCALE GENOMIC DNA]</scope>
    <source>
        <strain evidence="2 3">RCC1774</strain>
    </source>
</reference>
<dbReference type="AlphaFoldDB" id="A0A2W1JIE1"/>
<dbReference type="InterPro" id="IPR010106">
    <property type="entry name" value="RpnA"/>
</dbReference>
<organism evidence="2 3">
    <name type="scientific">Acaryochloris thomasi RCC1774</name>
    <dbReference type="NCBI Taxonomy" id="1764569"/>
    <lineage>
        <taxon>Bacteria</taxon>
        <taxon>Bacillati</taxon>
        <taxon>Cyanobacteriota</taxon>
        <taxon>Cyanophyceae</taxon>
        <taxon>Acaryochloridales</taxon>
        <taxon>Acaryochloridaceae</taxon>
        <taxon>Acaryochloris</taxon>
        <taxon>Acaryochloris thomasi</taxon>
    </lineage>
</organism>
<dbReference type="RefSeq" id="WP_110988669.1">
    <property type="nucleotide sequence ID" value="NZ_CAWNWM010000027.1"/>
</dbReference>
<feature type="domain" description="DUF4351" evidence="1">
    <location>
        <begin position="222"/>
        <end position="280"/>
    </location>
</feature>
<dbReference type="PANTHER" id="PTHR35586">
    <property type="entry name" value="SLL1691 PROTEIN"/>
    <property type="match status" value="1"/>
</dbReference>